<accession>A0A1V3XL18</accession>
<protein>
    <submittedName>
        <fullName evidence="2">Polymorphic PE/PPE s C terminal family protein</fullName>
    </submittedName>
</protein>
<dbReference type="InterPro" id="IPR022171">
    <property type="entry name" value="PPE_C"/>
</dbReference>
<reference evidence="2 3" key="1">
    <citation type="submission" date="2017-02" db="EMBL/GenBank/DDBJ databases">
        <title>Complete genome sequences of Mycobacterium kansasii strains isolated from rhesus macaques.</title>
        <authorList>
            <person name="Panda A."/>
            <person name="Nagaraj S."/>
            <person name="Zhao X."/>
            <person name="Tettelin H."/>
            <person name="Detolla L.J."/>
        </authorList>
    </citation>
    <scope>NUCLEOTIDE SEQUENCE [LARGE SCALE GENOMIC DNA]</scope>
    <source>
        <strain evidence="2 3">11-3813</strain>
    </source>
</reference>
<evidence type="ECO:0000313" key="2">
    <source>
        <dbReference type="EMBL" id="OOK79161.1"/>
    </source>
</evidence>
<evidence type="ECO:0000259" key="1">
    <source>
        <dbReference type="Pfam" id="PF12484"/>
    </source>
</evidence>
<evidence type="ECO:0000313" key="3">
    <source>
        <dbReference type="Proteomes" id="UP000189229"/>
    </source>
</evidence>
<comment type="caution">
    <text evidence="2">The sequence shown here is derived from an EMBL/GenBank/DDBJ whole genome shotgun (WGS) entry which is preliminary data.</text>
</comment>
<dbReference type="AlphaFoldDB" id="A0A1V3XL18"/>
<gene>
    <name evidence="2" type="ORF">BZL30_3029</name>
</gene>
<dbReference type="EMBL" id="MVBM01000002">
    <property type="protein sequence ID" value="OOK79161.1"/>
    <property type="molecule type" value="Genomic_DNA"/>
</dbReference>
<dbReference type="Pfam" id="PF12484">
    <property type="entry name" value="PPE-SVP"/>
    <property type="match status" value="1"/>
</dbReference>
<organism evidence="2 3">
    <name type="scientific">Mycobacterium kansasii</name>
    <dbReference type="NCBI Taxonomy" id="1768"/>
    <lineage>
        <taxon>Bacteria</taxon>
        <taxon>Bacillati</taxon>
        <taxon>Actinomycetota</taxon>
        <taxon>Actinomycetes</taxon>
        <taxon>Mycobacteriales</taxon>
        <taxon>Mycobacteriaceae</taxon>
        <taxon>Mycobacterium</taxon>
    </lineage>
</organism>
<sequence>MLASSPRSVASAPVSAGSGQAALVGGLSVPHGWTMAAQRSSWQSSRCRAPA</sequence>
<proteinExistence type="predicted"/>
<dbReference type="Proteomes" id="UP000189229">
    <property type="component" value="Unassembled WGS sequence"/>
</dbReference>
<feature type="domain" description="PPE family C-terminal" evidence="1">
    <location>
        <begin position="15"/>
        <end position="40"/>
    </location>
</feature>
<name>A0A1V3XL18_MYCKA</name>